<accession>A0A846HFF7</accession>
<protein>
    <submittedName>
        <fullName evidence="1">Uncharacterized protein</fullName>
    </submittedName>
</protein>
<comment type="caution">
    <text evidence="1">The sequence shown here is derived from an EMBL/GenBank/DDBJ whole genome shotgun (WGS) entry which is preliminary data.</text>
</comment>
<gene>
    <name evidence="1" type="ORF">PI95_023905</name>
</gene>
<evidence type="ECO:0000313" key="2">
    <source>
        <dbReference type="Proteomes" id="UP000031549"/>
    </source>
</evidence>
<dbReference type="Proteomes" id="UP000031549">
    <property type="component" value="Unassembled WGS sequence"/>
</dbReference>
<proteinExistence type="predicted"/>
<evidence type="ECO:0000313" key="1">
    <source>
        <dbReference type="EMBL" id="NEU75519.1"/>
    </source>
</evidence>
<name>A0A846HFF7_9CYAN</name>
<keyword evidence="2" id="KW-1185">Reference proteome</keyword>
<sequence length="222" mass="25331">MLLKTQEKGAIATKVDRAIAQTSIEQYAEENKSVDAKNFYFRALSDATETILRYAFFLADLKKTHSKRQYKQILSQYGFSGEEKKYLKVAAAFEKFSPDNLAPIEPATIFLLAQNSNKYQPVLDQLLDLAEISQPAVRELIKKHRTPKQAKPQKPSIWRRTKNGARYCQIPPIHEVDERTGTTLQKMMDEEGLLPQQIVAEAIALRLAYQQGRIKFVEEAAN</sequence>
<reference evidence="1 2" key="1">
    <citation type="journal article" date="2015" name="Genome Announc.">
        <title>Draft Genome Sequence of Cyanobacterium Hassallia byssoidea Strain VB512170, Isolated from Monuments in India.</title>
        <authorList>
            <person name="Singh D."/>
            <person name="Chandrababunaidu M.M."/>
            <person name="Panda A."/>
            <person name="Sen D."/>
            <person name="Bhattacharyya S."/>
            <person name="Adhikary S.P."/>
            <person name="Tripathy S."/>
        </authorList>
    </citation>
    <scope>NUCLEOTIDE SEQUENCE [LARGE SCALE GENOMIC DNA]</scope>
    <source>
        <strain evidence="1 2">VB512170</strain>
    </source>
</reference>
<dbReference type="AlphaFoldDB" id="A0A846HFF7"/>
<organism evidence="1 2">
    <name type="scientific">Hassallia byssoidea VB512170</name>
    <dbReference type="NCBI Taxonomy" id="1304833"/>
    <lineage>
        <taxon>Bacteria</taxon>
        <taxon>Bacillati</taxon>
        <taxon>Cyanobacteriota</taxon>
        <taxon>Cyanophyceae</taxon>
        <taxon>Nostocales</taxon>
        <taxon>Tolypothrichaceae</taxon>
        <taxon>Hassallia</taxon>
    </lineage>
</organism>
<dbReference type="EMBL" id="JTCM02000072">
    <property type="protein sequence ID" value="NEU75519.1"/>
    <property type="molecule type" value="Genomic_DNA"/>
</dbReference>